<name>A0A4V3E984_9FLAO</name>
<keyword evidence="3" id="KW-0808">Transferase</keyword>
<evidence type="ECO:0000313" key="3">
    <source>
        <dbReference type="EMBL" id="TDS65015.1"/>
    </source>
</evidence>
<gene>
    <name evidence="3" type="ORF">C8P70_10335</name>
</gene>
<keyword evidence="4" id="KW-1185">Reference proteome</keyword>
<dbReference type="RefSeq" id="WP_133711625.1">
    <property type="nucleotide sequence ID" value="NZ_SOAG01000003.1"/>
</dbReference>
<evidence type="ECO:0000313" key="4">
    <source>
        <dbReference type="Proteomes" id="UP000295215"/>
    </source>
</evidence>
<dbReference type="SUPFAM" id="SSF53756">
    <property type="entry name" value="UDP-Glycosyltransferase/glycogen phosphorylase"/>
    <property type="match status" value="1"/>
</dbReference>
<dbReference type="InterPro" id="IPR050194">
    <property type="entry name" value="Glycosyltransferase_grp1"/>
</dbReference>
<dbReference type="CDD" id="cd03811">
    <property type="entry name" value="GT4_GT28_WabH-like"/>
    <property type="match status" value="1"/>
</dbReference>
<dbReference type="Proteomes" id="UP000295215">
    <property type="component" value="Unassembled WGS sequence"/>
</dbReference>
<protein>
    <submittedName>
        <fullName evidence="3">Glycosyltransferase involved in cell wall biosynthesis</fullName>
    </submittedName>
</protein>
<dbReference type="OrthoDB" id="596635at2"/>
<dbReference type="InterPro" id="IPR001296">
    <property type="entry name" value="Glyco_trans_1"/>
</dbReference>
<evidence type="ECO:0000259" key="1">
    <source>
        <dbReference type="Pfam" id="PF00534"/>
    </source>
</evidence>
<dbReference type="Pfam" id="PF13439">
    <property type="entry name" value="Glyco_transf_4"/>
    <property type="match status" value="1"/>
</dbReference>
<dbReference type="Gene3D" id="3.40.50.2000">
    <property type="entry name" value="Glycogen Phosphorylase B"/>
    <property type="match status" value="2"/>
</dbReference>
<accession>A0A4V3E984</accession>
<reference evidence="3 4" key="1">
    <citation type="submission" date="2019-03" db="EMBL/GenBank/DDBJ databases">
        <title>Genomic Encyclopedia of Archaeal and Bacterial Type Strains, Phase II (KMG-II): from individual species to whole genera.</title>
        <authorList>
            <person name="Goeker M."/>
        </authorList>
    </citation>
    <scope>NUCLEOTIDE SEQUENCE [LARGE SCALE GENOMIC DNA]</scope>
    <source>
        <strain evidence="3 4">DSM 28213</strain>
    </source>
</reference>
<comment type="caution">
    <text evidence="3">The sequence shown here is derived from an EMBL/GenBank/DDBJ whole genome shotgun (WGS) entry which is preliminary data.</text>
</comment>
<dbReference type="AlphaFoldDB" id="A0A4V3E984"/>
<feature type="domain" description="Glycosyltransferase subfamily 4-like N-terminal" evidence="2">
    <location>
        <begin position="12"/>
        <end position="179"/>
    </location>
</feature>
<organism evidence="3 4">
    <name type="scientific">Myroides indicus</name>
    <dbReference type="NCBI Taxonomy" id="1323422"/>
    <lineage>
        <taxon>Bacteria</taxon>
        <taxon>Pseudomonadati</taxon>
        <taxon>Bacteroidota</taxon>
        <taxon>Flavobacteriia</taxon>
        <taxon>Flavobacteriales</taxon>
        <taxon>Flavobacteriaceae</taxon>
        <taxon>Myroides</taxon>
    </lineage>
</organism>
<dbReference type="InterPro" id="IPR028098">
    <property type="entry name" value="Glyco_trans_4-like_N"/>
</dbReference>
<evidence type="ECO:0000259" key="2">
    <source>
        <dbReference type="Pfam" id="PF13439"/>
    </source>
</evidence>
<dbReference type="GO" id="GO:0016757">
    <property type="term" value="F:glycosyltransferase activity"/>
    <property type="evidence" value="ECO:0007669"/>
    <property type="project" value="InterPro"/>
</dbReference>
<dbReference type="PANTHER" id="PTHR45947">
    <property type="entry name" value="SULFOQUINOVOSYL TRANSFERASE SQD2"/>
    <property type="match status" value="1"/>
</dbReference>
<sequence length="381" mass="44220">MKVLTLLHSLSIGGIEKTLFHCLPELQKENIEMTICCFKKGGNLEDDFKLKGVNIVYIKKTGSFFMDFIQLFLIAQKNNFDIIHSRLSYTSGGFALACKLLNIPFLVSIHNEFPATLISWTKKPLLAKIRKYYLRMHKFLTKKYASLIVGHSRSNLDRNFPDWKNSKQFTVLYNGVDFEYLTKKQDVIMDDFAKSYVEKLGDNAFKIIHIGTFKEQKNHLFMLESFSMLNPIINNYHLILLGDGELRKQIEDSVQNLGLQNNVHLIGFSKNVGTWLKQSDLFFFPSIFEGFANVIIEAQYLELPICASSIKPHFESVHNYYHKYFFSPIDNKECVLKLTEIINDIQEGKTGNKTSEIKQNMNERFSINQMAKNLISIYHRY</sequence>
<proteinExistence type="predicted"/>
<dbReference type="PANTHER" id="PTHR45947:SF15">
    <property type="entry name" value="TEICHURONIC ACID BIOSYNTHESIS GLYCOSYLTRANSFERASE TUAC-RELATED"/>
    <property type="match status" value="1"/>
</dbReference>
<feature type="domain" description="Glycosyl transferase family 1" evidence="1">
    <location>
        <begin position="200"/>
        <end position="345"/>
    </location>
</feature>
<dbReference type="EMBL" id="SOAG01000003">
    <property type="protein sequence ID" value="TDS65015.1"/>
    <property type="molecule type" value="Genomic_DNA"/>
</dbReference>
<dbReference type="Pfam" id="PF00534">
    <property type="entry name" value="Glycos_transf_1"/>
    <property type="match status" value="1"/>
</dbReference>